<dbReference type="InParanoid" id="F2ULI4"/>
<evidence type="ECO:0000256" key="1">
    <source>
        <dbReference type="SAM" id="MobiDB-lite"/>
    </source>
</evidence>
<feature type="region of interest" description="Disordered" evidence="1">
    <location>
        <begin position="352"/>
        <end position="527"/>
    </location>
</feature>
<dbReference type="KEGG" id="sre:PTSG_09618"/>
<name>F2ULI4_SALR5</name>
<evidence type="ECO:0000313" key="2">
    <source>
        <dbReference type="EMBL" id="EGD77983.1"/>
    </source>
</evidence>
<protein>
    <submittedName>
        <fullName evidence="2">Uncharacterized protein</fullName>
    </submittedName>
</protein>
<dbReference type="OrthoDB" id="5964929at2759"/>
<dbReference type="AlphaFoldDB" id="F2ULI4"/>
<organism evidence="3">
    <name type="scientific">Salpingoeca rosetta (strain ATCC 50818 / BSB-021)</name>
    <dbReference type="NCBI Taxonomy" id="946362"/>
    <lineage>
        <taxon>Eukaryota</taxon>
        <taxon>Choanoflagellata</taxon>
        <taxon>Craspedida</taxon>
        <taxon>Salpingoecidae</taxon>
        <taxon>Salpingoeca</taxon>
    </lineage>
</organism>
<feature type="compositionally biased region" description="Low complexity" evidence="1">
    <location>
        <begin position="270"/>
        <end position="279"/>
    </location>
</feature>
<keyword evidence="3" id="KW-1185">Reference proteome</keyword>
<dbReference type="GeneID" id="16070597"/>
<feature type="compositionally biased region" description="Acidic residues" evidence="1">
    <location>
        <begin position="70"/>
        <end position="83"/>
    </location>
</feature>
<feature type="region of interest" description="Disordered" evidence="1">
    <location>
        <begin position="255"/>
        <end position="292"/>
    </location>
</feature>
<feature type="compositionally biased region" description="Basic and acidic residues" evidence="1">
    <location>
        <begin position="110"/>
        <end position="141"/>
    </location>
</feature>
<feature type="region of interest" description="Disordered" evidence="1">
    <location>
        <begin position="69"/>
        <end position="90"/>
    </location>
</feature>
<feature type="compositionally biased region" description="Basic and acidic residues" evidence="1">
    <location>
        <begin position="484"/>
        <end position="500"/>
    </location>
</feature>
<dbReference type="EMBL" id="GL832980">
    <property type="protein sequence ID" value="EGD77983.1"/>
    <property type="molecule type" value="Genomic_DNA"/>
</dbReference>
<feature type="compositionally biased region" description="Basic residues" evidence="1">
    <location>
        <begin position="375"/>
        <end position="385"/>
    </location>
</feature>
<accession>F2ULI4</accession>
<evidence type="ECO:0000313" key="3">
    <source>
        <dbReference type="Proteomes" id="UP000007799"/>
    </source>
</evidence>
<feature type="compositionally biased region" description="Polar residues" evidence="1">
    <location>
        <begin position="391"/>
        <end position="408"/>
    </location>
</feature>
<proteinExistence type="predicted"/>
<feature type="region of interest" description="Disordered" evidence="1">
    <location>
        <begin position="107"/>
        <end position="185"/>
    </location>
</feature>
<dbReference type="Proteomes" id="UP000007799">
    <property type="component" value="Unassembled WGS sequence"/>
</dbReference>
<gene>
    <name evidence="2" type="ORF">PTSG_09618</name>
</gene>
<feature type="compositionally biased region" description="Polar residues" evidence="1">
    <location>
        <begin position="143"/>
        <end position="160"/>
    </location>
</feature>
<sequence length="527" mass="58298">MTVTTAAELPSKEEGLGFSVEEVDTLKRRELQHLCKRFGIKANTKNVQMIAELKQLHETWLAQCDSADISAEDEQQESEEAAGEDQRSDNNMCMDTVVDAHNTNADEVEASMKDDADDVEHDRRVEHQSKYERVDQQKDALDSSDQAATDENTPPTTVMQTEEDSNASEEHAAIPTSPCTPKRQILSMAGTPRSGRKTWRESPVVSSLRRLSHVVDGSTPQSPLAQAPSTTTAVATPSTDLRASIMGDLQRIMQSKRTATPQRAGHKRTSLSTTTTTITAGGGVGRADQRGTPHCRRGGIAEWAKHQTASPRSTTEKKFDRLHRSIKAETLDEERARKEKRRAALCREHNKWDRLAGAGRKKHTPATTAVAPATKRTKRQLHKSKQQQQQPARSSSALRKPTGSQLLRKTQHKSLLASNAAAPTVRSSQMKKKQKAAITSCLQTSGETRIPQRASNKEAPGSVTKHVAGKRKPKVGVLQTPNRNNDDAREEARRRRERQLSYKPPKPTPKRNTATARTALSRQHPAH</sequence>
<feature type="compositionally biased region" description="Polar residues" evidence="1">
    <location>
        <begin position="510"/>
        <end position="521"/>
    </location>
</feature>
<reference evidence="2" key="1">
    <citation type="submission" date="2009-08" db="EMBL/GenBank/DDBJ databases">
        <title>Annotation of Salpingoeca rosetta.</title>
        <authorList>
            <consortium name="The Broad Institute Genome Sequencing Platform"/>
            <person name="Russ C."/>
            <person name="Cuomo C."/>
            <person name="Burger G."/>
            <person name="Gray M.W."/>
            <person name="Holland P.W.H."/>
            <person name="King N."/>
            <person name="Lang F.B.F."/>
            <person name="Roger A.J."/>
            <person name="Ruiz-Trillo I."/>
            <person name="Young S.K."/>
            <person name="Zeng Q."/>
            <person name="Gargeya S."/>
            <person name="Alvarado L."/>
            <person name="Berlin A."/>
            <person name="Chapman S.B."/>
            <person name="Chen Z."/>
            <person name="Freedman E."/>
            <person name="Gellesch M."/>
            <person name="Goldberg J."/>
            <person name="Griggs A."/>
            <person name="Gujja S."/>
            <person name="Heilman E."/>
            <person name="Heiman D."/>
            <person name="Howarth C."/>
            <person name="Mehta T."/>
            <person name="Neiman D."/>
            <person name="Pearson M."/>
            <person name="Roberts A."/>
            <person name="Saif S."/>
            <person name="Shea T."/>
            <person name="Shenoy N."/>
            <person name="Sisk P."/>
            <person name="Stolte C."/>
            <person name="Sykes S."/>
            <person name="White J."/>
            <person name="Yandava C."/>
            <person name="Haas B."/>
            <person name="Nusbaum C."/>
            <person name="Birren B."/>
        </authorList>
    </citation>
    <scope>NUCLEOTIDE SEQUENCE [LARGE SCALE GENOMIC DNA]</scope>
    <source>
        <strain evidence="2">ATCC 50818</strain>
    </source>
</reference>
<feature type="compositionally biased region" description="Low complexity" evidence="1">
    <location>
        <begin position="365"/>
        <end position="374"/>
    </location>
</feature>
<dbReference type="RefSeq" id="XP_004990045.1">
    <property type="nucleotide sequence ID" value="XM_004989988.1"/>
</dbReference>